<comment type="subunit">
    <text evidence="8">Homodimer.</text>
</comment>
<dbReference type="GO" id="GO:0004764">
    <property type="term" value="F:shikimate 3-dehydrogenase (NADP+) activity"/>
    <property type="evidence" value="ECO:0007669"/>
    <property type="project" value="UniProtKB-UniRule"/>
</dbReference>
<feature type="domain" description="SDH C-terminal" evidence="10">
    <location>
        <begin position="274"/>
        <end position="303"/>
    </location>
</feature>
<evidence type="ECO:0000259" key="9">
    <source>
        <dbReference type="Pfam" id="PF08501"/>
    </source>
</evidence>
<dbReference type="CDD" id="cd01065">
    <property type="entry name" value="NAD_bind_Shikimate_DH"/>
    <property type="match status" value="1"/>
</dbReference>
<evidence type="ECO:0000313" key="12">
    <source>
        <dbReference type="Proteomes" id="UP000184041"/>
    </source>
</evidence>
<evidence type="ECO:0000313" key="11">
    <source>
        <dbReference type="EMBL" id="SHE36672.1"/>
    </source>
</evidence>
<dbReference type="GO" id="GO:0008652">
    <property type="term" value="P:amino acid biosynthetic process"/>
    <property type="evidence" value="ECO:0007669"/>
    <property type="project" value="UniProtKB-KW"/>
</dbReference>
<dbReference type="SUPFAM" id="SSF51735">
    <property type="entry name" value="NAD(P)-binding Rossmann-fold domains"/>
    <property type="match status" value="1"/>
</dbReference>
<dbReference type="PANTHER" id="PTHR21089">
    <property type="entry name" value="SHIKIMATE DEHYDROGENASE"/>
    <property type="match status" value="1"/>
</dbReference>
<comment type="function">
    <text evidence="8">Involved in the biosynthesis of the chorismate, which leads to the biosynthesis of aromatic amino acids. Catalyzes the reversible NADPH linked reduction of 3-dehydroshikimate (DHSA) to yield shikimate (SA).</text>
</comment>
<comment type="pathway">
    <text evidence="1 8">Metabolic intermediate biosynthesis; chorismate biosynthesis; chorismate from D-erythrose 4-phosphate and phosphoenolpyruvate: step 4/7.</text>
</comment>
<feature type="active site" description="Proton acceptor" evidence="8">
    <location>
        <position position="99"/>
    </location>
</feature>
<evidence type="ECO:0000256" key="5">
    <source>
        <dbReference type="ARBA" id="ARBA00023002"/>
    </source>
</evidence>
<dbReference type="EMBL" id="FQUS01000001">
    <property type="protein sequence ID" value="SHE36672.1"/>
    <property type="molecule type" value="Genomic_DNA"/>
</dbReference>
<reference evidence="11 12" key="1">
    <citation type="submission" date="2016-11" db="EMBL/GenBank/DDBJ databases">
        <authorList>
            <person name="Jaros S."/>
            <person name="Januszkiewicz K."/>
            <person name="Wedrychowicz H."/>
        </authorList>
    </citation>
    <scope>NUCLEOTIDE SEQUENCE [LARGE SCALE GENOMIC DNA]</scope>
    <source>
        <strain evidence="11 12">DSM 21986</strain>
    </source>
</reference>
<feature type="binding site" evidence="8">
    <location>
        <position position="120"/>
    </location>
    <ligand>
        <name>shikimate</name>
        <dbReference type="ChEBI" id="CHEBI:36208"/>
    </ligand>
</feature>
<dbReference type="AlphaFoldDB" id="A0A1M4SWT1"/>
<keyword evidence="3 8" id="KW-0028">Amino-acid biosynthesis</keyword>
<dbReference type="EC" id="1.1.1.25" evidence="2 8"/>
<dbReference type="GO" id="GO:0009073">
    <property type="term" value="P:aromatic amino acid family biosynthetic process"/>
    <property type="evidence" value="ECO:0007669"/>
    <property type="project" value="UniProtKB-KW"/>
</dbReference>
<feature type="binding site" evidence="8">
    <location>
        <position position="253"/>
    </location>
    <ligand>
        <name>shikimate</name>
        <dbReference type="ChEBI" id="CHEBI:36208"/>
    </ligand>
</feature>
<dbReference type="Gene3D" id="3.40.50.720">
    <property type="entry name" value="NAD(P)-binding Rossmann-like Domain"/>
    <property type="match status" value="1"/>
</dbReference>
<dbReference type="InterPro" id="IPR041121">
    <property type="entry name" value="SDH_C"/>
</dbReference>
<dbReference type="Pfam" id="PF08501">
    <property type="entry name" value="Shikimate_dh_N"/>
    <property type="match status" value="1"/>
</dbReference>
<dbReference type="InterPro" id="IPR036291">
    <property type="entry name" value="NAD(P)-bd_dom_sf"/>
</dbReference>
<dbReference type="GO" id="GO:0019632">
    <property type="term" value="P:shikimate metabolic process"/>
    <property type="evidence" value="ECO:0007669"/>
    <property type="project" value="InterPro"/>
</dbReference>
<dbReference type="GO" id="GO:0050661">
    <property type="term" value="F:NADP binding"/>
    <property type="evidence" value="ECO:0007669"/>
    <property type="project" value="InterPro"/>
</dbReference>
<evidence type="ECO:0000259" key="10">
    <source>
        <dbReference type="Pfam" id="PF18317"/>
    </source>
</evidence>
<dbReference type="InterPro" id="IPR013708">
    <property type="entry name" value="Shikimate_DH-bd_N"/>
</dbReference>
<dbReference type="SUPFAM" id="SSF53223">
    <property type="entry name" value="Aminoacid dehydrogenase-like, N-terminal domain"/>
    <property type="match status" value="1"/>
</dbReference>
<dbReference type="NCBIfam" id="TIGR00507">
    <property type="entry name" value="aroE"/>
    <property type="match status" value="1"/>
</dbReference>
<evidence type="ECO:0000256" key="2">
    <source>
        <dbReference type="ARBA" id="ARBA00012962"/>
    </source>
</evidence>
<dbReference type="STRING" id="1194090.SAMN05443144_101143"/>
<evidence type="ECO:0000256" key="4">
    <source>
        <dbReference type="ARBA" id="ARBA00022857"/>
    </source>
</evidence>
<evidence type="ECO:0000256" key="6">
    <source>
        <dbReference type="ARBA" id="ARBA00023141"/>
    </source>
</evidence>
<gene>
    <name evidence="8" type="primary">aroE</name>
    <name evidence="11" type="ORF">SAMN05443144_101143</name>
</gene>
<organism evidence="11 12">
    <name type="scientific">Fodinibius roseus</name>
    <dbReference type="NCBI Taxonomy" id="1194090"/>
    <lineage>
        <taxon>Bacteria</taxon>
        <taxon>Pseudomonadati</taxon>
        <taxon>Balneolota</taxon>
        <taxon>Balneolia</taxon>
        <taxon>Balneolales</taxon>
        <taxon>Balneolaceae</taxon>
        <taxon>Fodinibius</taxon>
    </lineage>
</organism>
<comment type="caution">
    <text evidence="8">Lacks conserved residue(s) required for the propagation of feature annotation.</text>
</comment>
<evidence type="ECO:0000256" key="1">
    <source>
        <dbReference type="ARBA" id="ARBA00004871"/>
    </source>
</evidence>
<keyword evidence="6 8" id="KW-0057">Aromatic amino acid biosynthesis</keyword>
<dbReference type="HAMAP" id="MF_00222">
    <property type="entry name" value="Shikimate_DH_AroE"/>
    <property type="match status" value="1"/>
</dbReference>
<dbReference type="UniPathway" id="UPA00053">
    <property type="reaction ID" value="UER00087"/>
</dbReference>
<dbReference type="InterPro" id="IPR011342">
    <property type="entry name" value="Shikimate_DH"/>
</dbReference>
<feature type="domain" description="Shikimate dehydrogenase substrate binding N-terminal" evidence="9">
    <location>
        <begin position="40"/>
        <end position="122"/>
    </location>
</feature>
<dbReference type="Proteomes" id="UP000184041">
    <property type="component" value="Unassembled WGS sequence"/>
</dbReference>
<dbReference type="Pfam" id="PF18317">
    <property type="entry name" value="SDH_C"/>
    <property type="match status" value="1"/>
</dbReference>
<dbReference type="GO" id="GO:0009423">
    <property type="term" value="P:chorismate biosynthetic process"/>
    <property type="evidence" value="ECO:0007669"/>
    <property type="project" value="UniProtKB-UniRule"/>
</dbReference>
<feature type="binding site" evidence="8">
    <location>
        <position position="281"/>
    </location>
    <ligand>
        <name>shikimate</name>
        <dbReference type="ChEBI" id="CHEBI:36208"/>
    </ligand>
</feature>
<keyword evidence="5 8" id="KW-0560">Oxidoreductase</keyword>
<comment type="similarity">
    <text evidence="8">Belongs to the shikimate dehydrogenase family.</text>
</comment>
<dbReference type="GO" id="GO:0005829">
    <property type="term" value="C:cytosol"/>
    <property type="evidence" value="ECO:0007669"/>
    <property type="project" value="TreeGrafter"/>
</dbReference>
<evidence type="ECO:0000256" key="8">
    <source>
        <dbReference type="HAMAP-Rule" id="MF_00222"/>
    </source>
</evidence>
<keyword evidence="4 8" id="KW-0521">NADP</keyword>
<feature type="binding site" evidence="8">
    <location>
        <position position="251"/>
    </location>
    <ligand>
        <name>NADP(+)</name>
        <dbReference type="ChEBI" id="CHEBI:58349"/>
    </ligand>
</feature>
<evidence type="ECO:0000256" key="3">
    <source>
        <dbReference type="ARBA" id="ARBA00022605"/>
    </source>
</evidence>
<comment type="catalytic activity">
    <reaction evidence="7 8">
        <text>shikimate + NADP(+) = 3-dehydroshikimate + NADPH + H(+)</text>
        <dbReference type="Rhea" id="RHEA:17737"/>
        <dbReference type="ChEBI" id="CHEBI:15378"/>
        <dbReference type="ChEBI" id="CHEBI:16630"/>
        <dbReference type="ChEBI" id="CHEBI:36208"/>
        <dbReference type="ChEBI" id="CHEBI:57783"/>
        <dbReference type="ChEBI" id="CHEBI:58349"/>
        <dbReference type="EC" id="1.1.1.25"/>
    </reaction>
</comment>
<dbReference type="InterPro" id="IPR046346">
    <property type="entry name" value="Aminoacid_DH-like_N_sf"/>
</dbReference>
<dbReference type="InterPro" id="IPR022893">
    <property type="entry name" value="Shikimate_DH_fam"/>
</dbReference>
<keyword evidence="12" id="KW-1185">Reference proteome</keyword>
<dbReference type="PANTHER" id="PTHR21089:SF1">
    <property type="entry name" value="BIFUNCTIONAL 3-DEHYDROQUINATE DEHYDRATASE_SHIKIMATE DEHYDROGENASE, CHLOROPLASTIC"/>
    <property type="match status" value="1"/>
</dbReference>
<feature type="binding site" evidence="8">
    <location>
        <position position="95"/>
    </location>
    <ligand>
        <name>shikimate</name>
        <dbReference type="ChEBI" id="CHEBI:36208"/>
    </ligand>
</feature>
<feature type="binding site" evidence="8">
    <location>
        <begin position="48"/>
        <end position="50"/>
    </location>
    <ligand>
        <name>shikimate</name>
        <dbReference type="ChEBI" id="CHEBI:36208"/>
    </ligand>
</feature>
<proteinExistence type="inferred from homology"/>
<accession>A0A1M4SWT1</accession>
<protein>
    <recommendedName>
        <fullName evidence="2 8">Shikimate dehydrogenase (NADP(+))</fullName>
        <shortName evidence="8">SDH</shortName>
        <ecNumber evidence="2 8">1.1.1.25</ecNumber>
    </recommendedName>
</protein>
<name>A0A1M4SWT1_9BACT</name>
<evidence type="ECO:0000256" key="7">
    <source>
        <dbReference type="ARBA" id="ARBA00049442"/>
    </source>
</evidence>
<dbReference type="Gene3D" id="3.40.50.10860">
    <property type="entry name" value="Leucine Dehydrogenase, chain A, domain 1"/>
    <property type="match status" value="1"/>
</dbReference>
<feature type="binding site" evidence="8">
    <location>
        <position position="137"/>
    </location>
    <ligand>
        <name>shikimate</name>
        <dbReference type="ChEBI" id="CHEBI:36208"/>
    </ligand>
</feature>
<sequence length="309" mass="34585">MGLNAHFFQVRIFFANPVSRYMTLSLFLESDKAGTPHYALFGNPVEHSLSPLMHNTALDFYGSEARYYAIELQPDELSRLASYFNEDAFLGGNITLPYKQVIADYLDTVDSVAESIGAVNTIVKKGEGVRLQGYNTDVHGFLAPLGDYVHQLQRNRAIVFGTGGASRAVVTALTELGMDELYLVSRNPGKVDSFNHYPAVSVISYHEWTSYAEESRLIVNTTPLGMDPRVDTSPVKESDQEYLSGRICYDVVYNPMKTKFLALAEQAGATTIGGLEMLIQQGSRSFEYWTGRSFPLDNVRKRLYAHFRQ</sequence>
<feature type="binding site" evidence="8">
    <location>
        <position position="274"/>
    </location>
    <ligand>
        <name>NADP(+)</name>
        <dbReference type="ChEBI" id="CHEBI:58349"/>
    </ligand>
</feature>